<dbReference type="EMBL" id="JACHGY010000001">
    <property type="protein sequence ID" value="MBB6429885.1"/>
    <property type="molecule type" value="Genomic_DNA"/>
</dbReference>
<evidence type="ECO:0000313" key="4">
    <source>
        <dbReference type="Proteomes" id="UP000541810"/>
    </source>
</evidence>
<dbReference type="Proteomes" id="UP000541810">
    <property type="component" value="Unassembled WGS sequence"/>
</dbReference>
<accession>A0A7X0LJZ0</accession>
<dbReference type="RefSeq" id="WP_184677443.1">
    <property type="nucleotide sequence ID" value="NZ_JACHGY010000001.1"/>
</dbReference>
<keyword evidence="2" id="KW-1133">Transmembrane helix</keyword>
<feature type="region of interest" description="Disordered" evidence="1">
    <location>
        <begin position="1"/>
        <end position="24"/>
    </location>
</feature>
<organism evidence="3 4">
    <name type="scientific">Algisphaera agarilytica</name>
    <dbReference type="NCBI Taxonomy" id="1385975"/>
    <lineage>
        <taxon>Bacteria</taxon>
        <taxon>Pseudomonadati</taxon>
        <taxon>Planctomycetota</taxon>
        <taxon>Phycisphaerae</taxon>
        <taxon>Phycisphaerales</taxon>
        <taxon>Phycisphaeraceae</taxon>
        <taxon>Algisphaera</taxon>
    </lineage>
</organism>
<sequence length="248" mass="26630">MAQSPPPTSGTPSPPASTPPAPANRGRRTWAWLFGLLPIALVVGVIAGYLAWGPDDPTRADPNGSGSDPTASPAPLTLQIGRDYYVFVKTIELYPRQPGNKTWDKLDKSAPDIRYSLTWNGHTGYTSDTRENTLIGLWDPITIDVAEALPMLGEGKLELRSTLNQGAIINATDDQTLTIDVWDEDPTGLGKDEAGQVVINVADLLQGDQTLTFEETETNAIKRIVIGTTDTAQPLQSLIEALSSPNSP</sequence>
<evidence type="ECO:0000256" key="1">
    <source>
        <dbReference type="SAM" id="MobiDB-lite"/>
    </source>
</evidence>
<proteinExistence type="predicted"/>
<evidence type="ECO:0000256" key="2">
    <source>
        <dbReference type="SAM" id="Phobius"/>
    </source>
</evidence>
<feature type="compositionally biased region" description="Pro residues" evidence="1">
    <location>
        <begin position="1"/>
        <end position="22"/>
    </location>
</feature>
<keyword evidence="2" id="KW-0472">Membrane</keyword>
<name>A0A7X0LJZ0_9BACT</name>
<evidence type="ECO:0000313" key="3">
    <source>
        <dbReference type="EMBL" id="MBB6429885.1"/>
    </source>
</evidence>
<feature type="transmembrane region" description="Helical" evidence="2">
    <location>
        <begin position="30"/>
        <end position="52"/>
    </location>
</feature>
<keyword evidence="4" id="KW-1185">Reference proteome</keyword>
<protein>
    <submittedName>
        <fullName evidence="3">Uncharacterized protein</fullName>
    </submittedName>
</protein>
<gene>
    <name evidence="3" type="ORF">HNQ40_001691</name>
</gene>
<keyword evidence="2" id="KW-0812">Transmembrane</keyword>
<reference evidence="3 4" key="1">
    <citation type="submission" date="2020-08" db="EMBL/GenBank/DDBJ databases">
        <title>Genomic Encyclopedia of Type Strains, Phase IV (KMG-IV): sequencing the most valuable type-strain genomes for metagenomic binning, comparative biology and taxonomic classification.</title>
        <authorList>
            <person name="Goeker M."/>
        </authorList>
    </citation>
    <scope>NUCLEOTIDE SEQUENCE [LARGE SCALE GENOMIC DNA]</scope>
    <source>
        <strain evidence="3 4">DSM 103725</strain>
    </source>
</reference>
<comment type="caution">
    <text evidence="3">The sequence shown here is derived from an EMBL/GenBank/DDBJ whole genome shotgun (WGS) entry which is preliminary data.</text>
</comment>
<dbReference type="AlphaFoldDB" id="A0A7X0LJZ0"/>